<evidence type="ECO:0000313" key="2">
    <source>
        <dbReference type="Proteomes" id="UP000307440"/>
    </source>
</evidence>
<sequence length="56" mass="6330">GTRVLFWTATGQYVYATVRSSTRLQDGTQLLQLRTDDNRDMTLPCVAHSISPLIFD</sequence>
<accession>A0A5C3LB09</accession>
<protein>
    <submittedName>
        <fullName evidence="1">Uncharacterized protein</fullName>
    </submittedName>
</protein>
<evidence type="ECO:0000313" key="1">
    <source>
        <dbReference type="EMBL" id="TFK29802.1"/>
    </source>
</evidence>
<dbReference type="EMBL" id="ML210147">
    <property type="protein sequence ID" value="TFK29802.1"/>
    <property type="molecule type" value="Genomic_DNA"/>
</dbReference>
<feature type="non-terminal residue" evidence="1">
    <location>
        <position position="1"/>
    </location>
</feature>
<organism evidence="1 2">
    <name type="scientific">Coprinopsis marcescibilis</name>
    <name type="common">Agaric fungus</name>
    <name type="synonym">Psathyrella marcescibilis</name>
    <dbReference type="NCBI Taxonomy" id="230819"/>
    <lineage>
        <taxon>Eukaryota</taxon>
        <taxon>Fungi</taxon>
        <taxon>Dikarya</taxon>
        <taxon>Basidiomycota</taxon>
        <taxon>Agaricomycotina</taxon>
        <taxon>Agaricomycetes</taxon>
        <taxon>Agaricomycetidae</taxon>
        <taxon>Agaricales</taxon>
        <taxon>Agaricineae</taxon>
        <taxon>Psathyrellaceae</taxon>
        <taxon>Coprinopsis</taxon>
    </lineage>
</organism>
<dbReference type="OrthoDB" id="3237761at2759"/>
<gene>
    <name evidence="1" type="ORF">FA15DRAFT_581043</name>
</gene>
<name>A0A5C3LB09_COPMA</name>
<keyword evidence="2" id="KW-1185">Reference proteome</keyword>
<dbReference type="AlphaFoldDB" id="A0A5C3LB09"/>
<reference evidence="1 2" key="1">
    <citation type="journal article" date="2019" name="Nat. Ecol. Evol.">
        <title>Megaphylogeny resolves global patterns of mushroom evolution.</title>
        <authorList>
            <person name="Varga T."/>
            <person name="Krizsan K."/>
            <person name="Foldi C."/>
            <person name="Dima B."/>
            <person name="Sanchez-Garcia M."/>
            <person name="Sanchez-Ramirez S."/>
            <person name="Szollosi G.J."/>
            <person name="Szarkandi J.G."/>
            <person name="Papp V."/>
            <person name="Albert L."/>
            <person name="Andreopoulos W."/>
            <person name="Angelini C."/>
            <person name="Antonin V."/>
            <person name="Barry K.W."/>
            <person name="Bougher N.L."/>
            <person name="Buchanan P."/>
            <person name="Buyck B."/>
            <person name="Bense V."/>
            <person name="Catcheside P."/>
            <person name="Chovatia M."/>
            <person name="Cooper J."/>
            <person name="Damon W."/>
            <person name="Desjardin D."/>
            <person name="Finy P."/>
            <person name="Geml J."/>
            <person name="Haridas S."/>
            <person name="Hughes K."/>
            <person name="Justo A."/>
            <person name="Karasinski D."/>
            <person name="Kautmanova I."/>
            <person name="Kiss B."/>
            <person name="Kocsube S."/>
            <person name="Kotiranta H."/>
            <person name="LaButti K.M."/>
            <person name="Lechner B.E."/>
            <person name="Liimatainen K."/>
            <person name="Lipzen A."/>
            <person name="Lukacs Z."/>
            <person name="Mihaltcheva S."/>
            <person name="Morgado L.N."/>
            <person name="Niskanen T."/>
            <person name="Noordeloos M.E."/>
            <person name="Ohm R.A."/>
            <person name="Ortiz-Santana B."/>
            <person name="Ovrebo C."/>
            <person name="Racz N."/>
            <person name="Riley R."/>
            <person name="Savchenko A."/>
            <person name="Shiryaev A."/>
            <person name="Soop K."/>
            <person name="Spirin V."/>
            <person name="Szebenyi C."/>
            <person name="Tomsovsky M."/>
            <person name="Tulloss R.E."/>
            <person name="Uehling J."/>
            <person name="Grigoriev I.V."/>
            <person name="Vagvolgyi C."/>
            <person name="Papp T."/>
            <person name="Martin F.M."/>
            <person name="Miettinen O."/>
            <person name="Hibbett D.S."/>
            <person name="Nagy L.G."/>
        </authorList>
    </citation>
    <scope>NUCLEOTIDE SEQUENCE [LARGE SCALE GENOMIC DNA]</scope>
    <source>
        <strain evidence="1 2">CBS 121175</strain>
    </source>
</reference>
<proteinExistence type="predicted"/>
<dbReference type="Proteomes" id="UP000307440">
    <property type="component" value="Unassembled WGS sequence"/>
</dbReference>